<dbReference type="SUPFAM" id="SSF53098">
    <property type="entry name" value="Ribonuclease H-like"/>
    <property type="match status" value="1"/>
</dbReference>
<dbReference type="Gene3D" id="3.30.420.10">
    <property type="entry name" value="Ribonuclease H-like superfamily/Ribonuclease H"/>
    <property type="match status" value="1"/>
</dbReference>
<proteinExistence type="predicted"/>
<dbReference type="GO" id="GO:0003676">
    <property type="term" value="F:nucleic acid binding"/>
    <property type="evidence" value="ECO:0007669"/>
    <property type="project" value="InterPro"/>
</dbReference>
<feature type="domain" description="Integrase catalytic" evidence="1">
    <location>
        <begin position="160"/>
        <end position="263"/>
    </location>
</feature>
<dbReference type="PANTHER" id="PTHR42648">
    <property type="entry name" value="TRANSPOSASE, PUTATIVE-RELATED"/>
    <property type="match status" value="1"/>
</dbReference>
<dbReference type="Proteomes" id="UP001454036">
    <property type="component" value="Unassembled WGS sequence"/>
</dbReference>
<dbReference type="InterPro" id="IPR001584">
    <property type="entry name" value="Integrase_cat-core"/>
</dbReference>
<dbReference type="Pfam" id="PF00665">
    <property type="entry name" value="rve"/>
    <property type="match status" value="1"/>
</dbReference>
<sequence length="263" mass="30207">MIKGIKMMNSSTVVLDEILLQGKRSGDNTGVGYAGGNWKKHATSPTRTFVAAGARSNQDLKNKFNWKCYHCGKIGDIAPYCYKIYGRVRNDYVIFGGGEKGRIIGKWSLNVEGLPRLEDVLLVEGLTTNLISIKSSIQPMRCRIVAQEALTHHLSEHSTTDSQRCCTWFTTSRGKRESLWWRVLLGKKYVYVCVDDFSRYTWVEFIKEKSDAFEVFKQLATQIQREKEVSIVAIRSDHGREFESSRFQEFCSALWERALWHQT</sequence>
<dbReference type="InterPro" id="IPR012337">
    <property type="entry name" value="RNaseH-like_sf"/>
</dbReference>
<protein>
    <recommendedName>
        <fullName evidence="1">Integrase catalytic domain-containing protein</fullName>
    </recommendedName>
</protein>
<dbReference type="AlphaFoldDB" id="A0AAV3RCV0"/>
<dbReference type="InterPro" id="IPR039537">
    <property type="entry name" value="Retrotran_Ty1/copia-like"/>
</dbReference>
<name>A0AAV3RCV0_LITER</name>
<dbReference type="InterPro" id="IPR036397">
    <property type="entry name" value="RNaseH_sf"/>
</dbReference>
<accession>A0AAV3RCV0</accession>
<evidence type="ECO:0000313" key="3">
    <source>
        <dbReference type="Proteomes" id="UP001454036"/>
    </source>
</evidence>
<dbReference type="PANTHER" id="PTHR42648:SF21">
    <property type="entry name" value="CYSTEINE-RICH RLK (RECEPTOR-LIKE PROTEIN KINASE) 8"/>
    <property type="match status" value="1"/>
</dbReference>
<comment type="caution">
    <text evidence="2">The sequence shown here is derived from an EMBL/GenBank/DDBJ whole genome shotgun (WGS) entry which is preliminary data.</text>
</comment>
<organism evidence="2 3">
    <name type="scientific">Lithospermum erythrorhizon</name>
    <name type="common">Purple gromwell</name>
    <name type="synonym">Lithospermum officinale var. erythrorhizon</name>
    <dbReference type="NCBI Taxonomy" id="34254"/>
    <lineage>
        <taxon>Eukaryota</taxon>
        <taxon>Viridiplantae</taxon>
        <taxon>Streptophyta</taxon>
        <taxon>Embryophyta</taxon>
        <taxon>Tracheophyta</taxon>
        <taxon>Spermatophyta</taxon>
        <taxon>Magnoliopsida</taxon>
        <taxon>eudicotyledons</taxon>
        <taxon>Gunneridae</taxon>
        <taxon>Pentapetalae</taxon>
        <taxon>asterids</taxon>
        <taxon>lamiids</taxon>
        <taxon>Boraginales</taxon>
        <taxon>Boraginaceae</taxon>
        <taxon>Boraginoideae</taxon>
        <taxon>Lithospermeae</taxon>
        <taxon>Lithospermum</taxon>
    </lineage>
</organism>
<evidence type="ECO:0000313" key="2">
    <source>
        <dbReference type="EMBL" id="GAA0173798.1"/>
    </source>
</evidence>
<evidence type="ECO:0000259" key="1">
    <source>
        <dbReference type="PROSITE" id="PS50994"/>
    </source>
</evidence>
<dbReference type="GO" id="GO:0015074">
    <property type="term" value="P:DNA integration"/>
    <property type="evidence" value="ECO:0007669"/>
    <property type="project" value="InterPro"/>
</dbReference>
<dbReference type="EMBL" id="BAABME010026382">
    <property type="protein sequence ID" value="GAA0173798.1"/>
    <property type="molecule type" value="Genomic_DNA"/>
</dbReference>
<keyword evidence="3" id="KW-1185">Reference proteome</keyword>
<gene>
    <name evidence="2" type="ORF">LIER_41591</name>
</gene>
<reference evidence="2 3" key="1">
    <citation type="submission" date="2024-01" db="EMBL/GenBank/DDBJ databases">
        <title>The complete chloroplast genome sequence of Lithospermum erythrorhizon: insights into the phylogenetic relationship among Boraginaceae species and the maternal lineages of purple gromwells.</title>
        <authorList>
            <person name="Okada T."/>
            <person name="Watanabe K."/>
        </authorList>
    </citation>
    <scope>NUCLEOTIDE SEQUENCE [LARGE SCALE GENOMIC DNA]</scope>
</reference>
<dbReference type="PROSITE" id="PS50994">
    <property type="entry name" value="INTEGRASE"/>
    <property type="match status" value="1"/>
</dbReference>